<proteinExistence type="predicted"/>
<gene>
    <name evidence="1" type="ORF">SNE25_21520</name>
</gene>
<organism evidence="1 2">
    <name type="scientific">Mucilaginibacter sabulilitoris</name>
    <dbReference type="NCBI Taxonomy" id="1173583"/>
    <lineage>
        <taxon>Bacteria</taxon>
        <taxon>Pseudomonadati</taxon>
        <taxon>Bacteroidota</taxon>
        <taxon>Sphingobacteriia</taxon>
        <taxon>Sphingobacteriales</taxon>
        <taxon>Sphingobacteriaceae</taxon>
        <taxon>Mucilaginibacter</taxon>
    </lineage>
</organism>
<keyword evidence="2" id="KW-1185">Reference proteome</keyword>
<reference evidence="1 2" key="1">
    <citation type="submission" date="2023-11" db="EMBL/GenBank/DDBJ databases">
        <title>Analysis of the Genomes of Mucilaginibacter gossypii cycad 4 and M. sabulilitoris SNA2: microbes with the potential for plant growth promotion.</title>
        <authorList>
            <person name="Hirsch A.M."/>
            <person name="Humm E."/>
            <person name="Rubbi M."/>
            <person name="Del Vecchio G."/>
            <person name="Ha S.M."/>
            <person name="Pellegrini M."/>
            <person name="Gunsalus R.P."/>
        </authorList>
    </citation>
    <scope>NUCLEOTIDE SEQUENCE [LARGE SCALE GENOMIC DNA]</scope>
    <source>
        <strain evidence="1 2">SNA2</strain>
    </source>
</reference>
<sequence length="132" mass="14201">MKTIFRSTMAGAALIVLVLVWSCGKDGGGIVDIFIPDIEGNWFNNANDKDKFSFFDVPPKGSATGTFSGNEFDDDIQIGSLTGSFDHSKINFTVTFNDVNIKPITYTGTIAGSPTRTMTLAAPGKKLNLTKQ</sequence>
<dbReference type="RefSeq" id="WP_321561066.1">
    <property type="nucleotide sequence ID" value="NZ_CP139558.1"/>
</dbReference>
<evidence type="ECO:0000313" key="1">
    <source>
        <dbReference type="EMBL" id="WPU91900.1"/>
    </source>
</evidence>
<dbReference type="EMBL" id="CP139558">
    <property type="protein sequence ID" value="WPU91900.1"/>
    <property type="molecule type" value="Genomic_DNA"/>
</dbReference>
<name>A0ABZ0TL58_9SPHI</name>
<protein>
    <recommendedName>
        <fullName evidence="3">Lipocalin-like domain-containing protein</fullName>
    </recommendedName>
</protein>
<evidence type="ECO:0000313" key="2">
    <source>
        <dbReference type="Proteomes" id="UP001324380"/>
    </source>
</evidence>
<evidence type="ECO:0008006" key="3">
    <source>
        <dbReference type="Google" id="ProtNLM"/>
    </source>
</evidence>
<accession>A0ABZ0TL58</accession>
<dbReference type="Proteomes" id="UP001324380">
    <property type="component" value="Chromosome"/>
</dbReference>